<evidence type="ECO:0000256" key="2">
    <source>
        <dbReference type="ARBA" id="ARBA00004496"/>
    </source>
</evidence>
<evidence type="ECO:0000256" key="7">
    <source>
        <dbReference type="ARBA" id="ARBA00023135"/>
    </source>
</evidence>
<dbReference type="InterPro" id="IPR031545">
    <property type="entry name" value="SRP72_TPR-like"/>
</dbReference>
<dbReference type="SUPFAM" id="SSF48452">
    <property type="entry name" value="TPR-like"/>
    <property type="match status" value="1"/>
</dbReference>
<evidence type="ECO:0000256" key="1">
    <source>
        <dbReference type="ARBA" id="ARBA00004240"/>
    </source>
</evidence>
<dbReference type="AlphaFoldDB" id="A0AA39LS62"/>
<dbReference type="GO" id="GO:0008312">
    <property type="term" value="F:7S RNA binding"/>
    <property type="evidence" value="ECO:0007669"/>
    <property type="project" value="InterPro"/>
</dbReference>
<evidence type="ECO:0000259" key="10">
    <source>
        <dbReference type="Pfam" id="PF08492"/>
    </source>
</evidence>
<dbReference type="Gene3D" id="1.25.40.10">
    <property type="entry name" value="Tetratricopeptide repeat domain"/>
    <property type="match status" value="1"/>
</dbReference>
<dbReference type="Proteomes" id="UP001175271">
    <property type="component" value="Unassembled WGS sequence"/>
</dbReference>
<gene>
    <name evidence="11" type="ORF">QR680_019132</name>
</gene>
<evidence type="ECO:0000256" key="5">
    <source>
        <dbReference type="ARBA" id="ARBA00022490"/>
    </source>
</evidence>
<dbReference type="GO" id="GO:0005786">
    <property type="term" value="C:signal recognition particle, endoplasmic reticulum targeting"/>
    <property type="evidence" value="ECO:0007669"/>
    <property type="project" value="UniProtKB-KW"/>
</dbReference>
<evidence type="ECO:0000313" key="12">
    <source>
        <dbReference type="Proteomes" id="UP001175271"/>
    </source>
</evidence>
<evidence type="ECO:0000256" key="6">
    <source>
        <dbReference type="ARBA" id="ARBA00022824"/>
    </source>
</evidence>
<sequence>MRRKLVSLIKNGNFKEAESLIGKTSEKVLGDVSFERAYILYRMSRDEEALGALTKTNEAEQRSMELKAQIFYRLGRFEEAYNLLLDVIKNSSDEYEAERTANLLAIAARLESHGQHKDVNAPCSTYEQYYNQSCCLIERQQYAEALDLLEKAEAMSREVLNEDGLNDDEIEEEIAVIIGQKRYLLSVLGQEELEDECLVDVNELEEMMIVPNTSKLRKVGKKNIVDMEIVTGKLRTRKRRRKVILPKNMDPSIKPDSERWLPRQERTAYKRWLKKHKDHDIGRGTQGATSSNGDTVVESSPVQRTSNVPVPEGPRQQRPNAQQTKKGAKKKGKK</sequence>
<keyword evidence="12" id="KW-1185">Reference proteome</keyword>
<keyword evidence="5" id="KW-0963">Cytoplasm</keyword>
<dbReference type="GO" id="GO:0043022">
    <property type="term" value="F:ribosome binding"/>
    <property type="evidence" value="ECO:0007669"/>
    <property type="project" value="TreeGrafter"/>
</dbReference>
<dbReference type="GO" id="GO:0006614">
    <property type="term" value="P:SRP-dependent cotranslational protein targeting to membrane"/>
    <property type="evidence" value="ECO:0007669"/>
    <property type="project" value="InterPro"/>
</dbReference>
<dbReference type="InterPro" id="IPR011990">
    <property type="entry name" value="TPR-like_helical_dom_sf"/>
</dbReference>
<dbReference type="PANTHER" id="PTHR14094:SF9">
    <property type="entry name" value="SIGNAL RECOGNITION PARTICLE SUBUNIT SRP72"/>
    <property type="match status" value="1"/>
</dbReference>
<evidence type="ECO:0000256" key="9">
    <source>
        <dbReference type="SAM" id="MobiDB-lite"/>
    </source>
</evidence>
<dbReference type="InterPro" id="IPR026270">
    <property type="entry name" value="SRP72"/>
</dbReference>
<protein>
    <recommendedName>
        <fullName evidence="4">Signal recognition particle subunit SRP72</fullName>
    </recommendedName>
</protein>
<dbReference type="Pfam" id="PF08492">
    <property type="entry name" value="SRP72"/>
    <property type="match status" value="1"/>
</dbReference>
<evidence type="ECO:0000256" key="3">
    <source>
        <dbReference type="ARBA" id="ARBA00007676"/>
    </source>
</evidence>
<reference evidence="11" key="1">
    <citation type="submission" date="2023-06" db="EMBL/GenBank/DDBJ databases">
        <title>Genomic analysis of the entomopathogenic nematode Steinernema hermaphroditum.</title>
        <authorList>
            <person name="Schwarz E.M."/>
            <person name="Heppert J.K."/>
            <person name="Baniya A."/>
            <person name="Schwartz H.T."/>
            <person name="Tan C.-H."/>
            <person name="Antoshechkin I."/>
            <person name="Sternberg P.W."/>
            <person name="Goodrich-Blair H."/>
            <person name="Dillman A.R."/>
        </authorList>
    </citation>
    <scope>NUCLEOTIDE SEQUENCE</scope>
    <source>
        <strain evidence="11">PS9179</strain>
        <tissue evidence="11">Whole animal</tissue>
    </source>
</reference>
<dbReference type="PANTHER" id="PTHR14094">
    <property type="entry name" value="SIGNAL RECOGNITION PARTICLE 72"/>
    <property type="match status" value="1"/>
</dbReference>
<keyword evidence="7" id="KW-0733">Signal recognition particle</keyword>
<feature type="region of interest" description="Disordered" evidence="9">
    <location>
        <begin position="273"/>
        <end position="334"/>
    </location>
</feature>
<comment type="similarity">
    <text evidence="3">Belongs to the SRP72 family.</text>
</comment>
<feature type="domain" description="Signal recognition particle SRP72 subunit RNA-binding" evidence="10">
    <location>
        <begin position="227"/>
        <end position="270"/>
    </location>
</feature>
<dbReference type="Pfam" id="PF17004">
    <property type="entry name" value="SRP_TPR_like"/>
    <property type="match status" value="1"/>
</dbReference>
<name>A0AA39LS62_9BILA</name>
<evidence type="ECO:0000256" key="8">
    <source>
        <dbReference type="ARBA" id="ARBA00023274"/>
    </source>
</evidence>
<dbReference type="EMBL" id="JAUCMV010000004">
    <property type="protein sequence ID" value="KAK0407314.1"/>
    <property type="molecule type" value="Genomic_DNA"/>
</dbReference>
<accession>A0AA39LS62</accession>
<organism evidence="11 12">
    <name type="scientific">Steinernema hermaphroditum</name>
    <dbReference type="NCBI Taxonomy" id="289476"/>
    <lineage>
        <taxon>Eukaryota</taxon>
        <taxon>Metazoa</taxon>
        <taxon>Ecdysozoa</taxon>
        <taxon>Nematoda</taxon>
        <taxon>Chromadorea</taxon>
        <taxon>Rhabditida</taxon>
        <taxon>Tylenchina</taxon>
        <taxon>Panagrolaimomorpha</taxon>
        <taxon>Strongyloidoidea</taxon>
        <taxon>Steinernematidae</taxon>
        <taxon>Steinernema</taxon>
    </lineage>
</organism>
<comment type="caution">
    <text evidence="11">The sequence shown here is derived from an EMBL/GenBank/DDBJ whole genome shotgun (WGS) entry which is preliminary data.</text>
</comment>
<feature type="compositionally biased region" description="Polar residues" evidence="9">
    <location>
        <begin position="286"/>
        <end position="308"/>
    </location>
</feature>
<evidence type="ECO:0000313" key="11">
    <source>
        <dbReference type="EMBL" id="KAK0407314.1"/>
    </source>
</evidence>
<keyword evidence="8" id="KW-0687">Ribonucleoprotein</keyword>
<evidence type="ECO:0000256" key="4">
    <source>
        <dbReference type="ARBA" id="ARBA00018350"/>
    </source>
</evidence>
<proteinExistence type="inferred from homology"/>
<comment type="subcellular location">
    <subcellularLocation>
        <location evidence="2">Cytoplasm</location>
    </subcellularLocation>
    <subcellularLocation>
        <location evidence="1">Endoplasmic reticulum</location>
    </subcellularLocation>
</comment>
<dbReference type="InterPro" id="IPR013699">
    <property type="entry name" value="Signal_recog_part_SRP72_RNA-bd"/>
</dbReference>
<keyword evidence="6" id="KW-0256">Endoplasmic reticulum</keyword>
<dbReference type="GO" id="GO:0005783">
    <property type="term" value="C:endoplasmic reticulum"/>
    <property type="evidence" value="ECO:0007669"/>
    <property type="project" value="UniProtKB-SubCell"/>
</dbReference>